<dbReference type="SUPFAM" id="SSF141371">
    <property type="entry name" value="PilZ domain-like"/>
    <property type="match status" value="1"/>
</dbReference>
<feature type="domain" description="Ig-like" evidence="1">
    <location>
        <begin position="66"/>
        <end position="168"/>
    </location>
</feature>
<dbReference type="Gene3D" id="2.40.10.220">
    <property type="entry name" value="predicted glycosyltransferase like domains"/>
    <property type="match status" value="1"/>
</dbReference>
<evidence type="ECO:0000313" key="3">
    <source>
        <dbReference type="Proteomes" id="UP000199435"/>
    </source>
</evidence>
<protein>
    <submittedName>
        <fullName evidence="2">PilZ domain-containing protein</fullName>
    </submittedName>
</protein>
<dbReference type="GO" id="GO:0035438">
    <property type="term" value="F:cyclic-di-GMP binding"/>
    <property type="evidence" value="ECO:0007669"/>
    <property type="project" value="InterPro"/>
</dbReference>
<dbReference type="OrthoDB" id="9798164at2"/>
<name>A0A1C3WZ34_9HYPH</name>
<gene>
    <name evidence="2" type="ORF">GA0061102_104653</name>
</gene>
<reference evidence="3" key="1">
    <citation type="submission" date="2016-08" db="EMBL/GenBank/DDBJ databases">
        <authorList>
            <person name="Varghese N."/>
            <person name="Submissions Spin"/>
        </authorList>
    </citation>
    <scope>NUCLEOTIDE SEQUENCE [LARGE SCALE GENOMIC DNA]</scope>
    <source>
        <strain evidence="3">HAMBI 2971</strain>
    </source>
</reference>
<evidence type="ECO:0000259" key="1">
    <source>
        <dbReference type="PROSITE" id="PS50835"/>
    </source>
</evidence>
<dbReference type="InterPro" id="IPR007110">
    <property type="entry name" value="Ig-like_dom"/>
</dbReference>
<keyword evidence="3" id="KW-1185">Reference proteome</keyword>
<proteinExistence type="predicted"/>
<dbReference type="EMBL" id="FMAH01000046">
    <property type="protein sequence ID" value="SCB44974.1"/>
    <property type="molecule type" value="Genomic_DNA"/>
</dbReference>
<dbReference type="InterPro" id="IPR009875">
    <property type="entry name" value="PilZ_domain"/>
</dbReference>
<dbReference type="AlphaFoldDB" id="A0A1C3WZ34"/>
<organism evidence="2 3">
    <name type="scientific">Rhizobium miluonense</name>
    <dbReference type="NCBI Taxonomy" id="411945"/>
    <lineage>
        <taxon>Bacteria</taxon>
        <taxon>Pseudomonadati</taxon>
        <taxon>Pseudomonadota</taxon>
        <taxon>Alphaproteobacteria</taxon>
        <taxon>Hyphomicrobiales</taxon>
        <taxon>Rhizobiaceae</taxon>
        <taxon>Rhizobium/Agrobacterium group</taxon>
        <taxon>Rhizobium</taxon>
    </lineage>
</organism>
<dbReference type="Pfam" id="PF07238">
    <property type="entry name" value="PilZ"/>
    <property type="match status" value="1"/>
</dbReference>
<dbReference type="STRING" id="411945.GA0061102_104653"/>
<accession>A0A1C3WZ34</accession>
<dbReference type="PROSITE" id="PS50835">
    <property type="entry name" value="IG_LIKE"/>
    <property type="match status" value="1"/>
</dbReference>
<evidence type="ECO:0000313" key="2">
    <source>
        <dbReference type="EMBL" id="SCB44974.1"/>
    </source>
</evidence>
<dbReference type="RefSeq" id="WP_092854961.1">
    <property type="nucleotide sequence ID" value="NZ_FMAH01000046.1"/>
</dbReference>
<dbReference type="Proteomes" id="UP000199435">
    <property type="component" value="Unassembled WGS sequence"/>
</dbReference>
<sequence length="209" mass="23662">MHSFQPAQAMRSNQFAGNALRGDQRTFQRVPINMQGRLMLANYEEFECLVTEMSPGDMYVICVGRPRADERVIAYIDHLGRVEGHVVAVDGRGFSMSINATERKREKLAAQLTWLANKHELGLPEDRRHDRLTPRSTRSDLTLDDGTVYSCRIMDLSLSGAAVDVEVRPPLGTSVRLGNMRGRVVRHFMEGVAIEFLSLQSRETLREFL</sequence>